<dbReference type="EMBL" id="JAUSTB010000003">
    <property type="protein sequence ID" value="MDQ0145331.1"/>
    <property type="molecule type" value="Genomic_DNA"/>
</dbReference>
<organism evidence="3 4">
    <name type="scientific">Pseudarthrobacter niigatensis</name>
    <dbReference type="NCBI Taxonomy" id="369935"/>
    <lineage>
        <taxon>Bacteria</taxon>
        <taxon>Bacillati</taxon>
        <taxon>Actinomycetota</taxon>
        <taxon>Actinomycetes</taxon>
        <taxon>Micrococcales</taxon>
        <taxon>Micrococcaceae</taxon>
        <taxon>Pseudarthrobacter</taxon>
    </lineage>
</organism>
<dbReference type="PROSITE" id="PS50943">
    <property type="entry name" value="HTH_CROC1"/>
    <property type="match status" value="1"/>
</dbReference>
<dbReference type="InterPro" id="IPR011051">
    <property type="entry name" value="RmlC_Cupin_sf"/>
</dbReference>
<comment type="caution">
    <text evidence="3">The sequence shown here is derived from an EMBL/GenBank/DDBJ whole genome shotgun (WGS) entry which is preliminary data.</text>
</comment>
<dbReference type="GO" id="GO:0005829">
    <property type="term" value="C:cytosol"/>
    <property type="evidence" value="ECO:0007669"/>
    <property type="project" value="TreeGrafter"/>
</dbReference>
<sequence length="207" mass="22001">MTEQAGDHGTDQPAEDAAGQVAGRLEQVIAAQVRHYRTSAGLSSAELAARTGLSKAMISRVETATTSCSLTTLQRLADGLNVPVTALFRGADTDRDATFTKSGQGSLTVRSGTQHGHEYRVLGTLKGRPDAIEPTLVTLTDASDVFPLFQHPGTEFIYMLAGKMVYGHGSYEYAMEPGDSLLLDGEGPHGPLELLDLPIRFLAVSAK</sequence>
<dbReference type="SMART" id="SM00530">
    <property type="entry name" value="HTH_XRE"/>
    <property type="match status" value="1"/>
</dbReference>
<keyword evidence="1" id="KW-0238">DNA-binding</keyword>
<dbReference type="GO" id="GO:0003677">
    <property type="term" value="F:DNA binding"/>
    <property type="evidence" value="ECO:0007669"/>
    <property type="project" value="UniProtKB-KW"/>
</dbReference>
<proteinExistence type="predicted"/>
<evidence type="ECO:0000313" key="4">
    <source>
        <dbReference type="Proteomes" id="UP001239267"/>
    </source>
</evidence>
<dbReference type="CDD" id="cd02209">
    <property type="entry name" value="cupin_XRE_C"/>
    <property type="match status" value="1"/>
</dbReference>
<dbReference type="InterPro" id="IPR013096">
    <property type="entry name" value="Cupin_2"/>
</dbReference>
<keyword evidence="4" id="KW-1185">Reference proteome</keyword>
<dbReference type="CDD" id="cd00093">
    <property type="entry name" value="HTH_XRE"/>
    <property type="match status" value="1"/>
</dbReference>
<feature type="domain" description="HTH cro/C1-type" evidence="2">
    <location>
        <begin position="33"/>
        <end position="87"/>
    </location>
</feature>
<reference evidence="3 4" key="1">
    <citation type="submission" date="2023-07" db="EMBL/GenBank/DDBJ databases">
        <title>Sorghum-associated microbial communities from plants grown in Nebraska, USA.</title>
        <authorList>
            <person name="Schachtman D."/>
        </authorList>
    </citation>
    <scope>NUCLEOTIDE SEQUENCE [LARGE SCALE GENOMIC DNA]</scope>
    <source>
        <strain evidence="3 4">DS1001</strain>
    </source>
</reference>
<dbReference type="SUPFAM" id="SSF47413">
    <property type="entry name" value="lambda repressor-like DNA-binding domains"/>
    <property type="match status" value="1"/>
</dbReference>
<evidence type="ECO:0000313" key="3">
    <source>
        <dbReference type="EMBL" id="MDQ0145331.1"/>
    </source>
</evidence>
<dbReference type="AlphaFoldDB" id="A0AAJ1SQN9"/>
<dbReference type="SUPFAM" id="SSF51182">
    <property type="entry name" value="RmlC-like cupins"/>
    <property type="match status" value="1"/>
</dbReference>
<dbReference type="Gene3D" id="2.60.120.10">
    <property type="entry name" value="Jelly Rolls"/>
    <property type="match status" value="1"/>
</dbReference>
<dbReference type="InterPro" id="IPR010982">
    <property type="entry name" value="Lambda_DNA-bd_dom_sf"/>
</dbReference>
<dbReference type="Gene3D" id="1.10.260.40">
    <property type="entry name" value="lambda repressor-like DNA-binding domains"/>
    <property type="match status" value="1"/>
</dbReference>
<accession>A0AAJ1SQN9</accession>
<dbReference type="PANTHER" id="PTHR46797">
    <property type="entry name" value="HTH-TYPE TRANSCRIPTIONAL REGULATOR"/>
    <property type="match status" value="1"/>
</dbReference>
<dbReference type="GO" id="GO:0003700">
    <property type="term" value="F:DNA-binding transcription factor activity"/>
    <property type="evidence" value="ECO:0007669"/>
    <property type="project" value="TreeGrafter"/>
</dbReference>
<dbReference type="InterPro" id="IPR050807">
    <property type="entry name" value="TransReg_Diox_bact_type"/>
</dbReference>
<evidence type="ECO:0000256" key="1">
    <source>
        <dbReference type="ARBA" id="ARBA00023125"/>
    </source>
</evidence>
<dbReference type="RefSeq" id="WP_141159130.1">
    <property type="nucleotide sequence ID" value="NZ_JAUSTB010000003.1"/>
</dbReference>
<dbReference type="InterPro" id="IPR014710">
    <property type="entry name" value="RmlC-like_jellyroll"/>
</dbReference>
<dbReference type="InterPro" id="IPR001387">
    <property type="entry name" value="Cro/C1-type_HTH"/>
</dbReference>
<protein>
    <submittedName>
        <fullName evidence="3">Transcriptional regulator with XRE-family HTH domain</fullName>
    </submittedName>
</protein>
<gene>
    <name evidence="3" type="ORF">J2T23_001221</name>
</gene>
<evidence type="ECO:0000259" key="2">
    <source>
        <dbReference type="PROSITE" id="PS50943"/>
    </source>
</evidence>
<name>A0AAJ1SQN9_9MICC</name>
<dbReference type="Pfam" id="PF13560">
    <property type="entry name" value="HTH_31"/>
    <property type="match status" value="1"/>
</dbReference>
<dbReference type="Proteomes" id="UP001239267">
    <property type="component" value="Unassembled WGS sequence"/>
</dbReference>
<dbReference type="PANTHER" id="PTHR46797:SF1">
    <property type="entry name" value="METHYLPHOSPHONATE SYNTHASE"/>
    <property type="match status" value="1"/>
</dbReference>
<dbReference type="Pfam" id="PF07883">
    <property type="entry name" value="Cupin_2"/>
    <property type="match status" value="1"/>
</dbReference>